<dbReference type="AlphaFoldDB" id="A0A0E9LS51"/>
<dbReference type="EMBL" id="BAZW01000086">
    <property type="protein sequence ID" value="GAO27690.1"/>
    <property type="molecule type" value="Genomic_DNA"/>
</dbReference>
<dbReference type="Gene3D" id="1.10.1070.20">
    <property type="match status" value="1"/>
</dbReference>
<gene>
    <name evidence="5" type="ORF">JCM15548_14534</name>
</gene>
<dbReference type="OrthoDB" id="9805913at2"/>
<comment type="caution">
    <text evidence="5">The sequence shown here is derived from an EMBL/GenBank/DDBJ whole genome shotgun (WGS) entry which is preliminary data.</text>
</comment>
<name>A0A0E9LS51_9BACT</name>
<dbReference type="InterPro" id="IPR052028">
    <property type="entry name" value="HipA_Ser/Thr_kinase"/>
</dbReference>
<evidence type="ECO:0000256" key="2">
    <source>
        <dbReference type="ARBA" id="ARBA00022679"/>
    </source>
</evidence>
<dbReference type="GO" id="GO:0005829">
    <property type="term" value="C:cytosol"/>
    <property type="evidence" value="ECO:0007669"/>
    <property type="project" value="TreeGrafter"/>
</dbReference>
<evidence type="ECO:0000256" key="3">
    <source>
        <dbReference type="ARBA" id="ARBA00022777"/>
    </source>
</evidence>
<accession>A0A0E9LS51</accession>
<dbReference type="Proteomes" id="UP000032900">
    <property type="component" value="Unassembled WGS sequence"/>
</dbReference>
<organism evidence="5 6">
    <name type="scientific">Geofilum rubicundum JCM 15548</name>
    <dbReference type="NCBI Taxonomy" id="1236989"/>
    <lineage>
        <taxon>Bacteria</taxon>
        <taxon>Pseudomonadati</taxon>
        <taxon>Bacteroidota</taxon>
        <taxon>Bacteroidia</taxon>
        <taxon>Marinilabiliales</taxon>
        <taxon>Marinilabiliaceae</taxon>
        <taxon>Geofilum</taxon>
    </lineage>
</organism>
<comment type="similarity">
    <text evidence="1">Belongs to the HipA Ser/Thr kinase family.</text>
</comment>
<sequence>MAMERNEILVYAHWDGIKPPFLMGVLYATLSRGKEIFSFEYDKGWLQSDFAQIIDPDLQLFEGAQYLNDEKSNFGIFLDSSPDRWGRVLMMRKEAAIARKENRRAKTLTESDYLLGVYDGNRMGGLRFKKEPDGAFLDDDEAMAAPPFAALRDLEHASLQLEKVNAPDDPEYLKWLNMLMAPGSSLGGARPKANIQNVDGGLWIAKFPSQNDQQDMGAWEMLAYRLAVQSGIDMAPSRIQKFSHHQHTFLTQRFDRQTAGSRIHFASAMTLLGYTDGTDYHDGVSYLELLEFIMQNGADVDNDLKKLWSRIVFNVCISNTDDHLRNHGFLLTDSGWILSPAYDINPTPNGTGLKLNISENDNALDLDLVKEVAPYFRLKEKEVNVIIHTIQQNVAQWEQIARDLGISRNEMEWMKNAFKY</sequence>
<dbReference type="PANTHER" id="PTHR37419">
    <property type="entry name" value="SERINE/THREONINE-PROTEIN KINASE TOXIN HIPA"/>
    <property type="match status" value="1"/>
</dbReference>
<evidence type="ECO:0000313" key="5">
    <source>
        <dbReference type="EMBL" id="GAO27690.1"/>
    </source>
</evidence>
<reference evidence="5 6" key="1">
    <citation type="journal article" date="2015" name="Microbes Environ.">
        <title>Distribution and evolution of nitrogen fixation genes in the phylum bacteroidetes.</title>
        <authorList>
            <person name="Inoue J."/>
            <person name="Oshima K."/>
            <person name="Suda W."/>
            <person name="Sakamoto M."/>
            <person name="Iino T."/>
            <person name="Noda S."/>
            <person name="Hongoh Y."/>
            <person name="Hattori M."/>
            <person name="Ohkuma M."/>
        </authorList>
    </citation>
    <scope>NUCLEOTIDE SEQUENCE [LARGE SCALE GENOMIC DNA]</scope>
    <source>
        <strain evidence="5">JCM 15548</strain>
    </source>
</reference>
<evidence type="ECO:0000313" key="6">
    <source>
        <dbReference type="Proteomes" id="UP000032900"/>
    </source>
</evidence>
<dbReference type="GO" id="GO:0004674">
    <property type="term" value="F:protein serine/threonine kinase activity"/>
    <property type="evidence" value="ECO:0007669"/>
    <property type="project" value="TreeGrafter"/>
</dbReference>
<dbReference type="InterPro" id="IPR012893">
    <property type="entry name" value="HipA-like_C"/>
</dbReference>
<dbReference type="STRING" id="1236989.JCM15548_14534"/>
<protein>
    <submittedName>
        <fullName evidence="5">HipA protein</fullName>
    </submittedName>
</protein>
<keyword evidence="3" id="KW-0418">Kinase</keyword>
<keyword evidence="6" id="KW-1185">Reference proteome</keyword>
<keyword evidence="2" id="KW-0808">Transferase</keyword>
<feature type="domain" description="HipA-like C-terminal" evidence="4">
    <location>
        <begin position="184"/>
        <end position="396"/>
    </location>
</feature>
<evidence type="ECO:0000259" key="4">
    <source>
        <dbReference type="Pfam" id="PF07804"/>
    </source>
</evidence>
<dbReference type="RefSeq" id="WP_062128672.1">
    <property type="nucleotide sequence ID" value="NZ_BAZW01000086.1"/>
</dbReference>
<proteinExistence type="inferred from homology"/>
<dbReference type="Pfam" id="PF07804">
    <property type="entry name" value="HipA_C"/>
    <property type="match status" value="1"/>
</dbReference>
<dbReference type="PANTHER" id="PTHR37419:SF8">
    <property type="entry name" value="TOXIN YJJJ"/>
    <property type="match status" value="1"/>
</dbReference>
<evidence type="ECO:0000256" key="1">
    <source>
        <dbReference type="ARBA" id="ARBA00010164"/>
    </source>
</evidence>